<accession>A0ABN7WMX6</accession>
<feature type="non-terminal residue" evidence="1">
    <location>
        <position position="89"/>
    </location>
</feature>
<sequence>IRKYEKRDRRIVESGFDRRLDKCLERVTERIRESVNKGDENGENDGVDMTCKMDFNKEEIERDERKNVRVNDDKCGDLPELNDNINLKT</sequence>
<reference evidence="1 2" key="1">
    <citation type="submission" date="2021-06" db="EMBL/GenBank/DDBJ databases">
        <authorList>
            <person name="Kallberg Y."/>
            <person name="Tangrot J."/>
            <person name="Rosling A."/>
        </authorList>
    </citation>
    <scope>NUCLEOTIDE SEQUENCE [LARGE SCALE GENOMIC DNA]</scope>
    <source>
        <strain evidence="1 2">120-4 pot B 10/14</strain>
    </source>
</reference>
<proteinExistence type="predicted"/>
<comment type="caution">
    <text evidence="1">The sequence shown here is derived from an EMBL/GenBank/DDBJ whole genome shotgun (WGS) entry which is preliminary data.</text>
</comment>
<dbReference type="Proteomes" id="UP000789901">
    <property type="component" value="Unassembled WGS sequence"/>
</dbReference>
<organism evidence="1 2">
    <name type="scientific">Gigaspora margarita</name>
    <dbReference type="NCBI Taxonomy" id="4874"/>
    <lineage>
        <taxon>Eukaryota</taxon>
        <taxon>Fungi</taxon>
        <taxon>Fungi incertae sedis</taxon>
        <taxon>Mucoromycota</taxon>
        <taxon>Glomeromycotina</taxon>
        <taxon>Glomeromycetes</taxon>
        <taxon>Diversisporales</taxon>
        <taxon>Gigasporaceae</taxon>
        <taxon>Gigaspora</taxon>
    </lineage>
</organism>
<gene>
    <name evidence="1" type="ORF">GMARGA_LOCUS32898</name>
</gene>
<keyword evidence="2" id="KW-1185">Reference proteome</keyword>
<dbReference type="EMBL" id="CAJVQB010052977">
    <property type="protein sequence ID" value="CAG8836163.1"/>
    <property type="molecule type" value="Genomic_DNA"/>
</dbReference>
<feature type="non-terminal residue" evidence="1">
    <location>
        <position position="1"/>
    </location>
</feature>
<evidence type="ECO:0000313" key="2">
    <source>
        <dbReference type="Proteomes" id="UP000789901"/>
    </source>
</evidence>
<protein>
    <submittedName>
        <fullName evidence="1">11275_t:CDS:1</fullName>
    </submittedName>
</protein>
<evidence type="ECO:0000313" key="1">
    <source>
        <dbReference type="EMBL" id="CAG8836163.1"/>
    </source>
</evidence>
<name>A0ABN7WMX6_GIGMA</name>